<name>A7RRN1_NEMVE</name>
<gene>
    <name evidence="4" type="ORF">NEMVEDRAFT_v1g240210</name>
</gene>
<dbReference type="InterPro" id="IPR036291">
    <property type="entry name" value="NAD(P)-bd_dom_sf"/>
</dbReference>
<protein>
    <recommendedName>
        <fullName evidence="3">NAD-dependent epimerase/dehydratase domain-containing protein</fullName>
    </recommendedName>
</protein>
<dbReference type="PANTHER" id="PTHR43725:SF32">
    <property type="entry name" value="NAD-DEPENDENT EPIMERASE_DEHYDRATASE DOMAIN-CONTAINING PROTEIN"/>
    <property type="match status" value="1"/>
</dbReference>
<sequence length="445" mass="51128">MEYPLRVGILPIILAFLSIVESSSTRRVLVFGGNGFIGSEVVSRLIKQGDDITIVNRGNWYFDSKERIKPYTSTHYRCDRDKALHLECPELLTSGFYDIVLDFSSYTSLQIKQVLETFKERVGLYIYISSDSVYEVCDKKHKGPSREEDAVRPKSPKKRLKLKKSEEYGHEKLACEEALRAQRKAGGFPYVVLRLPDVVGPRDGSFRFWTYQLWVQTHKAIEHPVHLPQGVSNRPFSLVHVEDVANAVEKILEIGNKAYDQAINLAFEEHFTLKDLLESIGREVRVTDITWLTDEETAWHTYPTVMQGPLDINRAKTLLDWKPMAWADSLASLTKYYEEAMTSKHLREEKEMVLADFMEYHVPEEKSEVFLRALSNIYGEEVFDGINLDLGFADDSLALERRVDIGNDTTTDNKKEPKSEKTEEDAEKKDEDIRETNDGKLSDEL</sequence>
<dbReference type="GO" id="GO:0005829">
    <property type="term" value="C:cytosol"/>
    <property type="evidence" value="ECO:0000318"/>
    <property type="project" value="GO_Central"/>
</dbReference>
<evidence type="ECO:0000256" key="1">
    <source>
        <dbReference type="SAM" id="MobiDB-lite"/>
    </source>
</evidence>
<dbReference type="OMA" id="RGNWYFD"/>
<dbReference type="PANTHER" id="PTHR43725">
    <property type="entry name" value="UDP-GLUCOSE 4-EPIMERASE"/>
    <property type="match status" value="1"/>
</dbReference>
<evidence type="ECO:0000259" key="3">
    <source>
        <dbReference type="Pfam" id="PF01370"/>
    </source>
</evidence>
<evidence type="ECO:0000313" key="5">
    <source>
        <dbReference type="Proteomes" id="UP000001593"/>
    </source>
</evidence>
<dbReference type="Proteomes" id="UP000001593">
    <property type="component" value="Unassembled WGS sequence"/>
</dbReference>
<dbReference type="InterPro" id="IPR001509">
    <property type="entry name" value="Epimerase_deHydtase"/>
</dbReference>
<dbReference type="HOGENOM" id="CLU_049962_0_0_1"/>
<dbReference type="Pfam" id="PF01370">
    <property type="entry name" value="Epimerase"/>
    <property type="match status" value="1"/>
</dbReference>
<dbReference type="GO" id="GO:0003978">
    <property type="term" value="F:UDP-glucose 4-epimerase activity"/>
    <property type="evidence" value="ECO:0000318"/>
    <property type="project" value="GO_Central"/>
</dbReference>
<dbReference type="EMBL" id="DS469532">
    <property type="protein sequence ID" value="EDO45856.1"/>
    <property type="molecule type" value="Genomic_DNA"/>
</dbReference>
<dbReference type="KEGG" id="nve:5517925"/>
<dbReference type="FunFam" id="3.40.50.720:FF:001073">
    <property type="entry name" value="Predicted protein"/>
    <property type="match status" value="1"/>
</dbReference>
<dbReference type="SUPFAM" id="SSF51735">
    <property type="entry name" value="NAD(P)-binding Rossmann-fold domains"/>
    <property type="match status" value="1"/>
</dbReference>
<accession>A7RRN1</accession>
<feature type="domain" description="NAD-dependent epimerase/dehydratase" evidence="3">
    <location>
        <begin position="28"/>
        <end position="257"/>
    </location>
</feature>
<dbReference type="eggNOG" id="ENOG502RYYC">
    <property type="taxonomic scope" value="Eukaryota"/>
</dbReference>
<dbReference type="AlphaFoldDB" id="A7RRN1"/>
<evidence type="ECO:0000313" key="4">
    <source>
        <dbReference type="EMBL" id="EDO45856.1"/>
    </source>
</evidence>
<dbReference type="InParanoid" id="A7RRN1"/>
<dbReference type="STRING" id="45351.A7RRN1"/>
<keyword evidence="5" id="KW-1185">Reference proteome</keyword>
<organism evidence="4 5">
    <name type="scientific">Nematostella vectensis</name>
    <name type="common">Starlet sea anemone</name>
    <dbReference type="NCBI Taxonomy" id="45351"/>
    <lineage>
        <taxon>Eukaryota</taxon>
        <taxon>Metazoa</taxon>
        <taxon>Cnidaria</taxon>
        <taxon>Anthozoa</taxon>
        <taxon>Hexacorallia</taxon>
        <taxon>Actiniaria</taxon>
        <taxon>Edwardsiidae</taxon>
        <taxon>Nematostella</taxon>
    </lineage>
</organism>
<reference evidence="4 5" key="1">
    <citation type="journal article" date="2007" name="Science">
        <title>Sea anemone genome reveals ancestral eumetazoan gene repertoire and genomic organization.</title>
        <authorList>
            <person name="Putnam N.H."/>
            <person name="Srivastava M."/>
            <person name="Hellsten U."/>
            <person name="Dirks B."/>
            <person name="Chapman J."/>
            <person name="Salamov A."/>
            <person name="Terry A."/>
            <person name="Shapiro H."/>
            <person name="Lindquist E."/>
            <person name="Kapitonov V.V."/>
            <person name="Jurka J."/>
            <person name="Genikhovich G."/>
            <person name="Grigoriev I.V."/>
            <person name="Lucas S.M."/>
            <person name="Steele R.E."/>
            <person name="Finnerty J.R."/>
            <person name="Technau U."/>
            <person name="Martindale M.Q."/>
            <person name="Rokhsar D.S."/>
        </authorList>
    </citation>
    <scope>NUCLEOTIDE SEQUENCE [LARGE SCALE GENOMIC DNA]</scope>
    <source>
        <strain evidence="5">CH2 X CH6</strain>
    </source>
</reference>
<proteinExistence type="predicted"/>
<keyword evidence="2" id="KW-0732">Signal</keyword>
<feature type="signal peptide" evidence="2">
    <location>
        <begin position="1"/>
        <end position="22"/>
    </location>
</feature>
<evidence type="ECO:0000256" key="2">
    <source>
        <dbReference type="SAM" id="SignalP"/>
    </source>
</evidence>
<dbReference type="GO" id="GO:0005996">
    <property type="term" value="P:monosaccharide metabolic process"/>
    <property type="evidence" value="ECO:0000318"/>
    <property type="project" value="GO_Central"/>
</dbReference>
<dbReference type="PhylomeDB" id="A7RRN1"/>
<dbReference type="OrthoDB" id="16464at2759"/>
<feature type="region of interest" description="Disordered" evidence="1">
    <location>
        <begin position="404"/>
        <end position="445"/>
    </location>
</feature>
<dbReference type="Gene3D" id="3.40.50.720">
    <property type="entry name" value="NAD(P)-binding Rossmann-like Domain"/>
    <property type="match status" value="1"/>
</dbReference>
<feature type="chain" id="PRO_5002713766" description="NAD-dependent epimerase/dehydratase domain-containing protein" evidence="2">
    <location>
        <begin position="23"/>
        <end position="445"/>
    </location>
</feature>